<reference evidence="1" key="1">
    <citation type="submission" date="2023-07" db="EMBL/GenBank/DDBJ databases">
        <title>draft genome sequence of fig (Ficus carica).</title>
        <authorList>
            <person name="Takahashi T."/>
            <person name="Nishimura K."/>
        </authorList>
    </citation>
    <scope>NUCLEOTIDE SEQUENCE</scope>
</reference>
<dbReference type="SUPFAM" id="SSF57756">
    <property type="entry name" value="Retrovirus zinc finger-like domains"/>
    <property type="match status" value="1"/>
</dbReference>
<evidence type="ECO:0008006" key="3">
    <source>
        <dbReference type="Google" id="ProtNLM"/>
    </source>
</evidence>
<dbReference type="AlphaFoldDB" id="A0AA88DXU8"/>
<keyword evidence="2" id="KW-1185">Reference proteome</keyword>
<proteinExistence type="predicted"/>
<organism evidence="1 2">
    <name type="scientific">Ficus carica</name>
    <name type="common">Common fig</name>
    <dbReference type="NCBI Taxonomy" id="3494"/>
    <lineage>
        <taxon>Eukaryota</taxon>
        <taxon>Viridiplantae</taxon>
        <taxon>Streptophyta</taxon>
        <taxon>Embryophyta</taxon>
        <taxon>Tracheophyta</taxon>
        <taxon>Spermatophyta</taxon>
        <taxon>Magnoliopsida</taxon>
        <taxon>eudicotyledons</taxon>
        <taxon>Gunneridae</taxon>
        <taxon>Pentapetalae</taxon>
        <taxon>rosids</taxon>
        <taxon>fabids</taxon>
        <taxon>Rosales</taxon>
        <taxon>Moraceae</taxon>
        <taxon>Ficeae</taxon>
        <taxon>Ficus</taxon>
    </lineage>
</organism>
<dbReference type="GO" id="GO:0003676">
    <property type="term" value="F:nucleic acid binding"/>
    <property type="evidence" value="ECO:0007669"/>
    <property type="project" value="InterPro"/>
</dbReference>
<accession>A0AA88DXU8</accession>
<protein>
    <recommendedName>
        <fullName evidence="3">CCHC-type domain-containing protein</fullName>
    </recommendedName>
</protein>
<dbReference type="InterPro" id="IPR036875">
    <property type="entry name" value="Znf_CCHC_sf"/>
</dbReference>
<dbReference type="GO" id="GO:0008270">
    <property type="term" value="F:zinc ion binding"/>
    <property type="evidence" value="ECO:0007669"/>
    <property type="project" value="InterPro"/>
</dbReference>
<dbReference type="Proteomes" id="UP001187192">
    <property type="component" value="Unassembled WGS sequence"/>
</dbReference>
<gene>
    <name evidence="1" type="ORF">TIFTF001_032785</name>
</gene>
<evidence type="ECO:0000313" key="2">
    <source>
        <dbReference type="Proteomes" id="UP001187192"/>
    </source>
</evidence>
<evidence type="ECO:0000313" key="1">
    <source>
        <dbReference type="EMBL" id="GMN63713.1"/>
    </source>
</evidence>
<dbReference type="EMBL" id="BTGU01000157">
    <property type="protein sequence ID" value="GMN63713.1"/>
    <property type="molecule type" value="Genomic_DNA"/>
</dbReference>
<name>A0AA88DXU8_FICCA</name>
<comment type="caution">
    <text evidence="1">The sequence shown here is derived from an EMBL/GenBank/DDBJ whole genome shotgun (WGS) entry which is preliminary data.</text>
</comment>
<sequence length="247" mass="28602">MLESETIDDFNAKLCDISNEAFALGEKYSETKLVRKMNLKHNKKEKSIALQAEVQNSIDEDDIDDKEDLTETVTSLTKNFNKIMNRKKNFSKSNNFQKGKAAVNLFESNKKSKGIQCHECEGFGHIRSECANTLKKKGKSLNSTWSDEESEWSQKDDEDRVTNYVAFNIVTDYAITVMKTVATPVRAWKEMYNKWIQVRKISKTLEIRVEELCKENDVLKKAMINYEFLAAKKEMKLQETILELENN</sequence>